<accession>A0ABY3CCL3</accession>
<comment type="caution">
    <text evidence="1">The sequence shown here is derived from an EMBL/GenBank/DDBJ whole genome shotgun (WGS) entry which is preliminary data.</text>
</comment>
<dbReference type="EMBL" id="RYFG02000051">
    <property type="protein sequence ID" value="TRW99828.1"/>
    <property type="molecule type" value="Genomic_DNA"/>
</dbReference>
<name>A0ABY3CCL3_9GAMM</name>
<evidence type="ECO:0000313" key="1">
    <source>
        <dbReference type="EMBL" id="TRW99828.1"/>
    </source>
</evidence>
<keyword evidence="2" id="KW-1185">Reference proteome</keyword>
<organism evidence="1 2">
    <name type="scientific">Candidatus Methylobacter oryzae</name>
    <dbReference type="NCBI Taxonomy" id="2497749"/>
    <lineage>
        <taxon>Bacteria</taxon>
        <taxon>Pseudomonadati</taxon>
        <taxon>Pseudomonadota</taxon>
        <taxon>Gammaproteobacteria</taxon>
        <taxon>Methylococcales</taxon>
        <taxon>Methylococcaceae</taxon>
        <taxon>Methylobacter</taxon>
    </lineage>
</organism>
<proteinExistence type="predicted"/>
<evidence type="ECO:0000313" key="2">
    <source>
        <dbReference type="Proteomes" id="UP000733744"/>
    </source>
</evidence>
<sequence length="151" mass="16414">MNRQSAQTPILRENITLTLSSAEQDALARCLHVASLNQLTIMDACYLINVNNKLKFLTESGDACRHPAQSPDVVEQDGTVSLLQNHILVSPSDLDQILFSLRRSMKYLPNKKSVDCDAQCIADSIELIEALLSGGFDTEVLIVVGQGGTNG</sequence>
<reference evidence="1 2" key="1">
    <citation type="journal article" date="2019" name="Antonie Van Leeuwenhoek">
        <title>Description of 'Ca. Methylobacter oryzae' KRF1, a novel species from the environmentally important Methylobacter clade 2.</title>
        <authorList>
            <person name="Khatri K."/>
            <person name="Mohite J.A."/>
            <person name="Pandit P.S."/>
            <person name="Bahulikar R."/>
            <person name="Rahalkar M.C."/>
        </authorList>
    </citation>
    <scope>NUCLEOTIDE SEQUENCE [LARGE SCALE GENOMIC DNA]</scope>
    <source>
        <strain evidence="1 2">KRF1</strain>
    </source>
</reference>
<protein>
    <submittedName>
        <fullName evidence="1">Uncharacterized protein</fullName>
    </submittedName>
</protein>
<gene>
    <name evidence="1" type="ORF">EKO24_006510</name>
</gene>
<dbReference type="Proteomes" id="UP000733744">
    <property type="component" value="Unassembled WGS sequence"/>
</dbReference>
<dbReference type="RefSeq" id="WP_127027407.1">
    <property type="nucleotide sequence ID" value="NZ_RYFG02000051.1"/>
</dbReference>